<dbReference type="EMBL" id="JAIHOM010000121">
    <property type="protein sequence ID" value="MCW6038273.1"/>
    <property type="molecule type" value="Genomic_DNA"/>
</dbReference>
<accession>A0ABT3L9T0</accession>
<evidence type="ECO:0000313" key="5">
    <source>
        <dbReference type="Proteomes" id="UP001526426"/>
    </source>
</evidence>
<proteinExistence type="predicted"/>
<dbReference type="InterPro" id="IPR004843">
    <property type="entry name" value="Calcineurin-like_PHP"/>
</dbReference>
<dbReference type="Proteomes" id="UP001526426">
    <property type="component" value="Unassembled WGS sequence"/>
</dbReference>
<dbReference type="InterPro" id="IPR051158">
    <property type="entry name" value="Metallophosphoesterase_sf"/>
</dbReference>
<dbReference type="SUPFAM" id="SSF56300">
    <property type="entry name" value="Metallo-dependent phosphatases"/>
    <property type="match status" value="1"/>
</dbReference>
<feature type="domain" description="Calcineurin-like phosphoesterase" evidence="3">
    <location>
        <begin position="29"/>
        <end position="191"/>
    </location>
</feature>
<comment type="caution">
    <text evidence="4">The sequence shown here is derived from an EMBL/GenBank/DDBJ whole genome shotgun (WGS) entry which is preliminary data.</text>
</comment>
<keyword evidence="1" id="KW-0479">Metal-binding</keyword>
<evidence type="ECO:0000256" key="1">
    <source>
        <dbReference type="ARBA" id="ARBA00022723"/>
    </source>
</evidence>
<evidence type="ECO:0000256" key="2">
    <source>
        <dbReference type="ARBA" id="ARBA00022801"/>
    </source>
</evidence>
<keyword evidence="2" id="KW-0378">Hydrolase</keyword>
<evidence type="ECO:0000259" key="3">
    <source>
        <dbReference type="Pfam" id="PF00149"/>
    </source>
</evidence>
<dbReference type="RefSeq" id="WP_265266177.1">
    <property type="nucleotide sequence ID" value="NZ_JAIHOM010000121.1"/>
</dbReference>
<reference evidence="4 5" key="1">
    <citation type="submission" date="2021-08" db="EMBL/GenBank/DDBJ databases">
        <title>Draft genome sequence of Spirulina subsalsa with high tolerance to salinity and hype-accumulation of phycocyanin.</title>
        <authorList>
            <person name="Pei H."/>
            <person name="Jiang L."/>
        </authorList>
    </citation>
    <scope>NUCLEOTIDE SEQUENCE [LARGE SCALE GENOMIC DNA]</scope>
    <source>
        <strain evidence="4 5">FACHB-351</strain>
    </source>
</reference>
<dbReference type="PANTHER" id="PTHR31302:SF31">
    <property type="entry name" value="PHOSPHODIESTERASE YAEI"/>
    <property type="match status" value="1"/>
</dbReference>
<organism evidence="4 5">
    <name type="scientific">Spirulina subsalsa FACHB-351</name>
    <dbReference type="NCBI Taxonomy" id="234711"/>
    <lineage>
        <taxon>Bacteria</taxon>
        <taxon>Bacillati</taxon>
        <taxon>Cyanobacteriota</taxon>
        <taxon>Cyanophyceae</taxon>
        <taxon>Spirulinales</taxon>
        <taxon>Spirulinaceae</taxon>
        <taxon>Spirulina</taxon>
    </lineage>
</organism>
<dbReference type="Gene3D" id="3.60.21.10">
    <property type="match status" value="1"/>
</dbReference>
<dbReference type="InterPro" id="IPR029052">
    <property type="entry name" value="Metallo-depent_PP-like"/>
</dbReference>
<sequence>MQPIFVEPLTVERVTIKIPDLIPSLQGTKLVHLSDLHYDGKRLEEELLTETIELTNQEKPDLVVLTGDYITDNPSPIYNLALHLKYLESRCGVVACLGNHDNYFPFSRHHVVKALTGVGIEVLWNAIAYPLGSALPVIGFADLWSREFRPQPIMEQLDPDTPRLVLSHNPDTAALLQPWRVDLQLSGHTHGGQVVLPGLGSVPSLMQPVRHHVPKSLHPYIPILRECARVVKHWEWGQGYHAIEQNQLYVNRGLGTYFPGRINCPPELTVITLIRGCGE</sequence>
<name>A0ABT3L9T0_9CYAN</name>
<gene>
    <name evidence="4" type="ORF">K4A83_18625</name>
</gene>
<keyword evidence="5" id="KW-1185">Reference proteome</keyword>
<protein>
    <submittedName>
        <fullName evidence="4">Metallophosphoesterase</fullName>
    </submittedName>
</protein>
<dbReference type="PANTHER" id="PTHR31302">
    <property type="entry name" value="TRANSMEMBRANE PROTEIN WITH METALLOPHOSPHOESTERASE DOMAIN-RELATED"/>
    <property type="match status" value="1"/>
</dbReference>
<evidence type="ECO:0000313" key="4">
    <source>
        <dbReference type="EMBL" id="MCW6038273.1"/>
    </source>
</evidence>
<dbReference type="Pfam" id="PF00149">
    <property type="entry name" value="Metallophos"/>
    <property type="match status" value="1"/>
</dbReference>